<dbReference type="CDD" id="cd04301">
    <property type="entry name" value="NAT_SF"/>
    <property type="match status" value="1"/>
</dbReference>
<feature type="domain" description="N-acetyltransferase" evidence="1">
    <location>
        <begin position="4"/>
        <end position="148"/>
    </location>
</feature>
<dbReference type="OrthoDB" id="9815041at2"/>
<dbReference type="AlphaFoldDB" id="A0A084ZQX0"/>
<dbReference type="Pfam" id="PF00583">
    <property type="entry name" value="Acetyltransf_1"/>
    <property type="match status" value="1"/>
</dbReference>
<dbReference type="InterPro" id="IPR016181">
    <property type="entry name" value="Acyl_CoA_acyltransferase"/>
</dbReference>
<protein>
    <submittedName>
        <fullName evidence="2">GCN5 family N-acetyltransferase</fullName>
    </submittedName>
</protein>
<keyword evidence="2" id="KW-0808">Transferase</keyword>
<keyword evidence="3" id="KW-1185">Reference proteome</keyword>
<dbReference type="EMBL" id="JMTB01000113">
    <property type="protein sequence ID" value="KFB99864.1"/>
    <property type="molecule type" value="Genomic_DNA"/>
</dbReference>
<reference evidence="3" key="1">
    <citation type="submission" date="2014-05" db="EMBL/GenBank/DDBJ databases">
        <title>ATOL: Assembling a taxonomically balanced genome-scale reconstruction of the evolutionary history of the Enterobacteriaceae.</title>
        <authorList>
            <person name="Plunkett G. III"/>
            <person name="Neeno-Eckwall E.C."/>
            <person name="Glasner J.D."/>
            <person name="Perna N.T."/>
        </authorList>
    </citation>
    <scope>NUCLEOTIDE SEQUENCE [LARGE SCALE GENOMIC DNA]</scope>
    <source>
        <strain evidence="3">ATCC 49490</strain>
    </source>
</reference>
<evidence type="ECO:0000313" key="2">
    <source>
        <dbReference type="EMBL" id="KFB99864.1"/>
    </source>
</evidence>
<dbReference type="RefSeq" id="WP_038161208.1">
    <property type="nucleotide sequence ID" value="NZ_JMTB01000113.1"/>
</dbReference>
<accession>A0A084ZQX0</accession>
<dbReference type="Proteomes" id="UP000028630">
    <property type="component" value="Unassembled WGS sequence"/>
</dbReference>
<comment type="caution">
    <text evidence="2">The sequence shown here is derived from an EMBL/GenBank/DDBJ whole genome shotgun (WGS) entry which is preliminary data.</text>
</comment>
<dbReference type="InterPro" id="IPR000182">
    <property type="entry name" value="GNAT_dom"/>
</dbReference>
<gene>
    <name evidence="2" type="ORF">GTGU_03980</name>
</gene>
<dbReference type="eggNOG" id="COG0456">
    <property type="taxonomic scope" value="Bacteria"/>
</dbReference>
<sequence>MMRLLIEPITPAEPGYIALKTESLTHHFNMLRRLEESWLRGENQFNAPGEKLLGAFLNGRLVGICGLNRDPFSQLPRAGRIRHLYISKAWRRAGIGKQLLTTVMADASIWFDFLNTHAPQAAHGFYQKMGFLPVTGESRVTHRLFCSV</sequence>
<proteinExistence type="predicted"/>
<dbReference type="SUPFAM" id="SSF55729">
    <property type="entry name" value="Acyl-CoA N-acyltransferases (Nat)"/>
    <property type="match status" value="1"/>
</dbReference>
<organism evidence="2 3">
    <name type="scientific">Trabulsiella guamensis ATCC 49490</name>
    <dbReference type="NCBI Taxonomy" id="1005994"/>
    <lineage>
        <taxon>Bacteria</taxon>
        <taxon>Pseudomonadati</taxon>
        <taxon>Pseudomonadota</taxon>
        <taxon>Gammaproteobacteria</taxon>
        <taxon>Enterobacterales</taxon>
        <taxon>Enterobacteriaceae</taxon>
        <taxon>Trabulsiella</taxon>
    </lineage>
</organism>
<dbReference type="GO" id="GO:0016747">
    <property type="term" value="F:acyltransferase activity, transferring groups other than amino-acyl groups"/>
    <property type="evidence" value="ECO:0007669"/>
    <property type="project" value="InterPro"/>
</dbReference>
<dbReference type="PROSITE" id="PS51186">
    <property type="entry name" value="GNAT"/>
    <property type="match status" value="1"/>
</dbReference>
<evidence type="ECO:0000259" key="1">
    <source>
        <dbReference type="PROSITE" id="PS51186"/>
    </source>
</evidence>
<name>A0A084ZQX0_9ENTR</name>
<evidence type="ECO:0000313" key="3">
    <source>
        <dbReference type="Proteomes" id="UP000028630"/>
    </source>
</evidence>
<dbReference type="Gene3D" id="3.40.630.30">
    <property type="match status" value="1"/>
</dbReference>